<name>A0A1E1WPH4_PECGO</name>
<evidence type="ECO:0000313" key="2">
    <source>
        <dbReference type="EMBL" id="JAT88736.1"/>
    </source>
</evidence>
<evidence type="ECO:0008006" key="3">
    <source>
        <dbReference type="Google" id="ProtNLM"/>
    </source>
</evidence>
<feature type="non-terminal residue" evidence="2">
    <location>
        <position position="218"/>
    </location>
</feature>
<accession>A0A1E1WPH4</accession>
<gene>
    <name evidence="2" type="ORF">g.17096</name>
</gene>
<proteinExistence type="predicted"/>
<evidence type="ECO:0000256" key="1">
    <source>
        <dbReference type="SAM" id="SignalP"/>
    </source>
</evidence>
<dbReference type="AlphaFoldDB" id="A0A1E1WPH4"/>
<organism evidence="2">
    <name type="scientific">Pectinophora gossypiella</name>
    <name type="common">Cotton pink bollworm</name>
    <name type="synonym">Depressaria gossypiella</name>
    <dbReference type="NCBI Taxonomy" id="13191"/>
    <lineage>
        <taxon>Eukaryota</taxon>
        <taxon>Metazoa</taxon>
        <taxon>Ecdysozoa</taxon>
        <taxon>Arthropoda</taxon>
        <taxon>Hexapoda</taxon>
        <taxon>Insecta</taxon>
        <taxon>Pterygota</taxon>
        <taxon>Neoptera</taxon>
        <taxon>Endopterygota</taxon>
        <taxon>Lepidoptera</taxon>
        <taxon>Glossata</taxon>
        <taxon>Ditrysia</taxon>
        <taxon>Gelechioidea</taxon>
        <taxon>Gelechiidae</taxon>
        <taxon>Apatetrinae</taxon>
        <taxon>Pectinophora</taxon>
    </lineage>
</organism>
<keyword evidence="1" id="KW-0732">Signal</keyword>
<feature type="chain" id="PRO_5009115622" description="Lipocalin/cytosolic fatty-acid binding domain-containing protein" evidence="1">
    <location>
        <begin position="46"/>
        <end position="218"/>
    </location>
</feature>
<sequence>NHSINHLNRQYACHLNHLPLTAGVSNLPTMLRFLLSLTLVVLVACDADVDNIDKFEGDWTAVKLYPAGPGGTSCDTISFRKTSNFCKCGADAHIPVLKFNFPMGQMKIPAIVAESKEDIEEATGLQCSCKGRRTEYLIFRSLSDNYCILLDGELGSTMIILLAKEIPSQKDLENFEKTVDMLKDKAGSSICVKDMETSSSNIEAGTTASKKWWSSIKK</sequence>
<feature type="non-terminal residue" evidence="2">
    <location>
        <position position="1"/>
    </location>
</feature>
<feature type="signal peptide" evidence="1">
    <location>
        <begin position="1"/>
        <end position="45"/>
    </location>
</feature>
<dbReference type="OrthoDB" id="6862030at2759"/>
<reference evidence="2" key="1">
    <citation type="submission" date="2015-09" db="EMBL/GenBank/DDBJ databases">
        <title>De novo assembly of Pectinophora gossypiella (Pink Bollworm) gut transcriptome.</title>
        <authorList>
            <person name="Tassone E.E."/>
        </authorList>
    </citation>
    <scope>NUCLEOTIDE SEQUENCE</scope>
</reference>
<dbReference type="EMBL" id="GDQN01002318">
    <property type="protein sequence ID" value="JAT88736.1"/>
    <property type="molecule type" value="Transcribed_RNA"/>
</dbReference>
<protein>
    <recommendedName>
        <fullName evidence="3">Lipocalin/cytosolic fatty-acid binding domain-containing protein</fullName>
    </recommendedName>
</protein>